<accession>A0A9N9SLI5</accession>
<comment type="function">
    <text evidence="8 10">Provides the precursors necessary for DNA synthesis. Catalyzes the biosynthesis of deoxyribonucleotides from the corresponding ribonucleotides.</text>
</comment>
<evidence type="ECO:0000313" key="13">
    <source>
        <dbReference type="Proteomes" id="UP001153737"/>
    </source>
</evidence>
<dbReference type="Pfam" id="PF03477">
    <property type="entry name" value="ATP-cone"/>
    <property type="match status" value="1"/>
</dbReference>
<dbReference type="OrthoDB" id="3000483at2759"/>
<dbReference type="Proteomes" id="UP001153737">
    <property type="component" value="Chromosome 6"/>
</dbReference>
<dbReference type="SUPFAM" id="SSF48168">
    <property type="entry name" value="R1 subunit of ribonucleotide reductase, N-terminal domain"/>
    <property type="match status" value="1"/>
</dbReference>
<dbReference type="InterPro" id="IPR005144">
    <property type="entry name" value="ATP-cone_dom"/>
</dbReference>
<evidence type="ECO:0000256" key="4">
    <source>
        <dbReference type="ARBA" id="ARBA00022741"/>
    </source>
</evidence>
<feature type="domain" description="ATP-cone" evidence="11">
    <location>
        <begin position="9"/>
        <end position="100"/>
    </location>
</feature>
<evidence type="ECO:0000256" key="9">
    <source>
        <dbReference type="PROSITE-ProRule" id="PRU00492"/>
    </source>
</evidence>
<evidence type="ECO:0000313" key="12">
    <source>
        <dbReference type="EMBL" id="CAG9822536.1"/>
    </source>
</evidence>
<evidence type="ECO:0000259" key="11">
    <source>
        <dbReference type="PROSITE" id="PS51161"/>
    </source>
</evidence>
<comment type="catalytic activity">
    <reaction evidence="10">
        <text>a 2'-deoxyribonucleoside 5'-diphosphate + [thioredoxin]-disulfide + H2O = a ribonucleoside 5'-diphosphate + [thioredoxin]-dithiol</text>
        <dbReference type="Rhea" id="RHEA:23252"/>
        <dbReference type="Rhea" id="RHEA-COMP:10698"/>
        <dbReference type="Rhea" id="RHEA-COMP:10700"/>
        <dbReference type="ChEBI" id="CHEBI:15377"/>
        <dbReference type="ChEBI" id="CHEBI:29950"/>
        <dbReference type="ChEBI" id="CHEBI:50058"/>
        <dbReference type="ChEBI" id="CHEBI:57930"/>
        <dbReference type="ChEBI" id="CHEBI:73316"/>
        <dbReference type="EC" id="1.17.4.1"/>
    </reaction>
</comment>
<gene>
    <name evidence="12" type="ORF">PHAECO_LOCUS10117</name>
</gene>
<dbReference type="InterPro" id="IPR000788">
    <property type="entry name" value="RNR_lg_C"/>
</dbReference>
<evidence type="ECO:0000256" key="7">
    <source>
        <dbReference type="ARBA" id="ARBA00023116"/>
    </source>
</evidence>
<dbReference type="GO" id="GO:0004748">
    <property type="term" value="F:ribonucleoside-diphosphate reductase activity, thioredoxin disulfide as acceptor"/>
    <property type="evidence" value="ECO:0007669"/>
    <property type="project" value="UniProtKB-EC"/>
</dbReference>
<dbReference type="GO" id="GO:0005524">
    <property type="term" value="F:ATP binding"/>
    <property type="evidence" value="ECO:0007669"/>
    <property type="project" value="UniProtKB-UniRule"/>
</dbReference>
<dbReference type="Pfam" id="PF02867">
    <property type="entry name" value="Ribonuc_red_lgC"/>
    <property type="match status" value="1"/>
</dbReference>
<comment type="subunit">
    <text evidence="2">Heterodimer of a large and a small subunit.</text>
</comment>
<dbReference type="EC" id="1.17.4.1" evidence="10"/>
<dbReference type="EMBL" id="OU896712">
    <property type="protein sequence ID" value="CAG9822536.1"/>
    <property type="molecule type" value="Genomic_DNA"/>
</dbReference>
<keyword evidence="7 10" id="KW-0215">Deoxyribonucleotide synthesis</keyword>
<evidence type="ECO:0000256" key="8">
    <source>
        <dbReference type="ARBA" id="ARBA00024942"/>
    </source>
</evidence>
<dbReference type="InterPro" id="IPR008926">
    <property type="entry name" value="RNR_R1-su_N"/>
</dbReference>
<protein>
    <recommendedName>
        <fullName evidence="10">Ribonucleoside-diphosphate reductase</fullName>
        <ecNumber evidence="10">1.17.4.1</ecNumber>
    </recommendedName>
</protein>
<dbReference type="PANTHER" id="PTHR11573:SF6">
    <property type="entry name" value="RIBONUCLEOSIDE-DIPHOSPHATE REDUCTASE LARGE SUBUNIT"/>
    <property type="match status" value="1"/>
</dbReference>
<dbReference type="FunFam" id="3.20.70.20:FF:000010">
    <property type="entry name" value="Ribonucleoside-diphosphate reductase"/>
    <property type="match status" value="1"/>
</dbReference>
<keyword evidence="4 9" id="KW-0547">Nucleotide-binding</keyword>
<dbReference type="SUPFAM" id="SSF51998">
    <property type="entry name" value="PFL-like glycyl radical enzymes"/>
    <property type="match status" value="1"/>
</dbReference>
<sequence length="816" mass="91961">MSNKTPTKLYVIKRDGRKQEVHMDKITSRIRKLSYRLNMDFVDPITITLKVISGLYPGVTTVELDTLAAETAAMKTVDHPDYATLAARITVSNLHKETQKQFSEVIDALYNMIDKRTNKKTPMISEYHHSIIMKNADRLNSCIIYDRDYSYSYFGLKTLERSYLLKINGKIVERPQHMLMRVAVGIHGEDIDRAIQTYNLLSEKYFTHASPTLFSAATPKPQLSSCFLLMMPEDTIEGVFTCLERCAFISKSAGGIGINVHNIRAKGTRIGEDMESKGLVPLLRVFNNTARYVDQGGNKRPGAFAIYLEPWHADVLDFLNLKKNTGKTELRARELFYAMWIPDLFMKRVEANGTWSLMCPHKSPGLSDCWGEEFEQLYEKYEKEGRYVRQLPAQEVWKAITVSQVETGTPYMLYKDACNRKSNQQNLGTIKSSNLCTEIVEYTSPDEVAVCNLASIAVNMFVNPDKKTYNFQKLRETTKVVTANLDKIIDVNYYPIPEAKTSNMRHRPIGIGVQGLADAFILMRMPFDSEKASLLNKQIFETIYYAALEASCELAEKKGTYSTYEGSPVSKGILQYDMWNVTPTDLWDWAALKAKIAKHGVRNSLLLAPMPTASTAQILGNNESIEPYTSNIYTRRVLSGEFQVVNQHLINDLTDIGLWDDTMKNQIIANLGSIQNIPGIPDDLKAMYKTVWEISQKVILNMAADRGAFIDQSQSLNIHIERPSYGALTSMHFYGWKKGLKTGMYYLRTKAAAKPIQFTVDKSKLIVKEQGAENEVHAAENGVGVAENGVNVAENGVSVTENGHAQGESKFIQNGH</sequence>
<dbReference type="AlphaFoldDB" id="A0A9N9SLI5"/>
<evidence type="ECO:0000256" key="1">
    <source>
        <dbReference type="ARBA" id="ARBA00010406"/>
    </source>
</evidence>
<dbReference type="InterPro" id="IPR013509">
    <property type="entry name" value="RNR_lsu_N"/>
</dbReference>
<dbReference type="Pfam" id="PF00317">
    <property type="entry name" value="Ribonuc_red_lgN"/>
    <property type="match status" value="1"/>
</dbReference>
<reference evidence="12" key="2">
    <citation type="submission" date="2022-10" db="EMBL/GenBank/DDBJ databases">
        <authorList>
            <consortium name="ENA_rothamsted_submissions"/>
            <consortium name="culmorum"/>
            <person name="King R."/>
        </authorList>
    </citation>
    <scope>NUCLEOTIDE SEQUENCE</scope>
</reference>
<dbReference type="CDD" id="cd01679">
    <property type="entry name" value="RNR_I"/>
    <property type="match status" value="1"/>
</dbReference>
<evidence type="ECO:0000256" key="2">
    <source>
        <dbReference type="ARBA" id="ARBA00011771"/>
    </source>
</evidence>
<keyword evidence="13" id="KW-1185">Reference proteome</keyword>
<dbReference type="PRINTS" id="PR01183">
    <property type="entry name" value="RIBORDTASEM1"/>
</dbReference>
<keyword evidence="5 9" id="KW-0067">ATP-binding</keyword>
<proteinExistence type="inferred from homology"/>
<reference evidence="12" key="1">
    <citation type="submission" date="2022-01" db="EMBL/GenBank/DDBJ databases">
        <authorList>
            <person name="King R."/>
        </authorList>
    </citation>
    <scope>NUCLEOTIDE SEQUENCE</scope>
</reference>
<dbReference type="GO" id="GO:0005971">
    <property type="term" value="C:ribonucleoside-diphosphate reductase complex"/>
    <property type="evidence" value="ECO:0007669"/>
    <property type="project" value="TreeGrafter"/>
</dbReference>
<dbReference type="InterPro" id="IPR039718">
    <property type="entry name" value="Rrm1"/>
</dbReference>
<dbReference type="PROSITE" id="PS00089">
    <property type="entry name" value="RIBORED_LARGE"/>
    <property type="match status" value="1"/>
</dbReference>
<evidence type="ECO:0000256" key="6">
    <source>
        <dbReference type="ARBA" id="ARBA00023002"/>
    </source>
</evidence>
<evidence type="ECO:0000256" key="3">
    <source>
        <dbReference type="ARBA" id="ARBA00022533"/>
    </source>
</evidence>
<dbReference type="NCBIfam" id="TIGR02506">
    <property type="entry name" value="NrdE_NrdA"/>
    <property type="match status" value="1"/>
</dbReference>
<dbReference type="GO" id="GO:0009263">
    <property type="term" value="P:deoxyribonucleotide biosynthetic process"/>
    <property type="evidence" value="ECO:0007669"/>
    <property type="project" value="UniProtKB-KW"/>
</dbReference>
<dbReference type="PROSITE" id="PS51161">
    <property type="entry name" value="ATP_CONE"/>
    <property type="match status" value="1"/>
</dbReference>
<name>A0A9N9SLI5_PHACE</name>
<keyword evidence="3" id="KW-0021">Allosteric enzyme</keyword>
<keyword evidence="6 10" id="KW-0560">Oxidoreductase</keyword>
<evidence type="ECO:0000256" key="10">
    <source>
        <dbReference type="RuleBase" id="RU003410"/>
    </source>
</evidence>
<dbReference type="InterPro" id="IPR013346">
    <property type="entry name" value="NrdE_NrdA_C"/>
</dbReference>
<dbReference type="PANTHER" id="PTHR11573">
    <property type="entry name" value="RIBONUCLEOSIDE-DIPHOSPHATE REDUCTASE LARGE CHAIN"/>
    <property type="match status" value="1"/>
</dbReference>
<comment type="similarity">
    <text evidence="1 10">Belongs to the ribonucleoside diphosphate reductase large chain family.</text>
</comment>
<dbReference type="Gene3D" id="3.20.70.20">
    <property type="match status" value="1"/>
</dbReference>
<organism evidence="12 13">
    <name type="scientific">Phaedon cochleariae</name>
    <name type="common">Mustard beetle</name>
    <dbReference type="NCBI Taxonomy" id="80249"/>
    <lineage>
        <taxon>Eukaryota</taxon>
        <taxon>Metazoa</taxon>
        <taxon>Ecdysozoa</taxon>
        <taxon>Arthropoda</taxon>
        <taxon>Hexapoda</taxon>
        <taxon>Insecta</taxon>
        <taxon>Pterygota</taxon>
        <taxon>Neoptera</taxon>
        <taxon>Endopterygota</taxon>
        <taxon>Coleoptera</taxon>
        <taxon>Polyphaga</taxon>
        <taxon>Cucujiformia</taxon>
        <taxon>Chrysomeloidea</taxon>
        <taxon>Chrysomelidae</taxon>
        <taxon>Chrysomelinae</taxon>
        <taxon>Chrysomelini</taxon>
        <taxon>Phaedon</taxon>
    </lineage>
</organism>
<evidence type="ECO:0000256" key="5">
    <source>
        <dbReference type="ARBA" id="ARBA00022840"/>
    </source>
</evidence>